<dbReference type="AlphaFoldDB" id="A0A2H3NJI0"/>
<dbReference type="GO" id="GO:0016491">
    <property type="term" value="F:oxidoreductase activity"/>
    <property type="evidence" value="ECO:0007669"/>
    <property type="project" value="UniProtKB-KW"/>
</dbReference>
<organism evidence="3 4">
    <name type="scientific">Longimonas halophila</name>
    <dbReference type="NCBI Taxonomy" id="1469170"/>
    <lineage>
        <taxon>Bacteria</taxon>
        <taxon>Pseudomonadati</taxon>
        <taxon>Rhodothermota</taxon>
        <taxon>Rhodothermia</taxon>
        <taxon>Rhodothermales</taxon>
        <taxon>Salisaetaceae</taxon>
        <taxon>Longimonas</taxon>
    </lineage>
</organism>
<comment type="caution">
    <text evidence="3">The sequence shown here is derived from an EMBL/GenBank/DDBJ whole genome shotgun (WGS) entry which is preliminary data.</text>
</comment>
<sequence length="228" mass="23849">MPTVAITGAAGAIGSVTARVFADAGWQLGLFDYDADAVDDLRADYPDAYVAQADLTNIDAARTAFDGMAEQHEAPHAVLAIAGGFAMQAATEATDADYAHMMDLNMRTLFNTARAALPHMQSHSESFLLGVSAPAAEDGAANTGLYAASKAAVAAYLKSLHAELHGEGVRVSTLYPMGVVDTPANREAMPDSDPSTWVAPQELAETMLHAATRTARGHIQALKVYAAT</sequence>
<name>A0A2H3NJI0_9BACT</name>
<gene>
    <name evidence="3" type="ORF">CRI93_11560</name>
</gene>
<evidence type="ECO:0000313" key="4">
    <source>
        <dbReference type="Proteomes" id="UP000221024"/>
    </source>
</evidence>
<dbReference type="EMBL" id="PDEP01000011">
    <property type="protein sequence ID" value="PEN05737.1"/>
    <property type="molecule type" value="Genomic_DNA"/>
</dbReference>
<dbReference type="InterPro" id="IPR002347">
    <property type="entry name" value="SDR_fam"/>
</dbReference>
<keyword evidence="4" id="KW-1185">Reference proteome</keyword>
<dbReference type="PRINTS" id="PR00081">
    <property type="entry name" value="GDHRDH"/>
</dbReference>
<reference evidence="3 4" key="1">
    <citation type="submission" date="2017-10" db="EMBL/GenBank/DDBJ databases">
        <title>Draft genome of Longimonas halophila.</title>
        <authorList>
            <person name="Goh K.M."/>
            <person name="Shamsir M.S."/>
            <person name="Lim S.W."/>
        </authorList>
    </citation>
    <scope>NUCLEOTIDE SEQUENCE [LARGE SCALE GENOMIC DNA]</scope>
    <source>
        <strain evidence="3 4">KCTC 42399</strain>
    </source>
</reference>
<dbReference type="Pfam" id="PF00106">
    <property type="entry name" value="adh_short"/>
    <property type="match status" value="1"/>
</dbReference>
<comment type="similarity">
    <text evidence="1">Belongs to the short-chain dehydrogenases/reductases (SDR) family.</text>
</comment>
<proteinExistence type="inferred from homology"/>
<evidence type="ECO:0000313" key="3">
    <source>
        <dbReference type="EMBL" id="PEN05737.1"/>
    </source>
</evidence>
<evidence type="ECO:0000256" key="1">
    <source>
        <dbReference type="ARBA" id="ARBA00006484"/>
    </source>
</evidence>
<dbReference type="SUPFAM" id="SSF51735">
    <property type="entry name" value="NAD(P)-binding Rossmann-fold domains"/>
    <property type="match status" value="1"/>
</dbReference>
<dbReference type="PANTHER" id="PTHR43669:SF3">
    <property type="entry name" value="ALCOHOL DEHYDROGENASE, PUTATIVE (AFU_ORTHOLOGUE AFUA_3G03445)-RELATED"/>
    <property type="match status" value="1"/>
</dbReference>
<dbReference type="Proteomes" id="UP000221024">
    <property type="component" value="Unassembled WGS sequence"/>
</dbReference>
<dbReference type="PANTHER" id="PTHR43669">
    <property type="entry name" value="5-KETO-D-GLUCONATE 5-REDUCTASE"/>
    <property type="match status" value="1"/>
</dbReference>
<keyword evidence="2" id="KW-0560">Oxidoreductase</keyword>
<protein>
    <submittedName>
        <fullName evidence="3">Short-chain dehydrogenase</fullName>
    </submittedName>
</protein>
<evidence type="ECO:0000256" key="2">
    <source>
        <dbReference type="ARBA" id="ARBA00023002"/>
    </source>
</evidence>
<accession>A0A2H3NJI0</accession>
<dbReference type="OrthoDB" id="9810908at2"/>
<dbReference type="Gene3D" id="3.40.50.720">
    <property type="entry name" value="NAD(P)-binding Rossmann-like Domain"/>
    <property type="match status" value="1"/>
</dbReference>
<dbReference type="RefSeq" id="WP_098062799.1">
    <property type="nucleotide sequence ID" value="NZ_PDEP01000011.1"/>
</dbReference>
<dbReference type="InterPro" id="IPR020904">
    <property type="entry name" value="Sc_DH/Rdtase_CS"/>
</dbReference>
<dbReference type="InterPro" id="IPR036291">
    <property type="entry name" value="NAD(P)-bd_dom_sf"/>
</dbReference>
<dbReference type="PROSITE" id="PS00061">
    <property type="entry name" value="ADH_SHORT"/>
    <property type="match status" value="1"/>
</dbReference>